<accession>C7NFK7</accession>
<gene>
    <name evidence="2" type="ordered locus">Ksed_08930</name>
</gene>
<dbReference type="STRING" id="478801.Ksed_08930"/>
<keyword evidence="2" id="KW-0378">Hydrolase</keyword>
<dbReference type="EMBL" id="CP001686">
    <property type="protein sequence ID" value="ACV05942.1"/>
    <property type="molecule type" value="Genomic_DNA"/>
</dbReference>
<dbReference type="SUPFAM" id="SSF52096">
    <property type="entry name" value="ClpP/crotonase"/>
    <property type="match status" value="1"/>
</dbReference>
<dbReference type="InterPro" id="IPR005151">
    <property type="entry name" value="Tail-specific_protease"/>
</dbReference>
<dbReference type="SMART" id="SM00245">
    <property type="entry name" value="TSPc"/>
    <property type="match status" value="1"/>
</dbReference>
<dbReference type="KEGG" id="kse:Ksed_08930"/>
<organism evidence="2 3">
    <name type="scientific">Kytococcus sedentarius (strain ATCC 14392 / DSM 20547 / JCM 11482 / CCUG 33030 / NBRC 15357 / NCTC 11040 / CCM 314 / 541)</name>
    <name type="common">Micrococcus sedentarius</name>
    <dbReference type="NCBI Taxonomy" id="478801"/>
    <lineage>
        <taxon>Bacteria</taxon>
        <taxon>Bacillati</taxon>
        <taxon>Actinomycetota</taxon>
        <taxon>Actinomycetes</taxon>
        <taxon>Micrococcales</taxon>
        <taxon>Kytococcaceae</taxon>
        <taxon>Kytococcus</taxon>
    </lineage>
</organism>
<sequence>MPLPGLHEGNILWLDLEDAGFDSSMLALVEAESDEFESVLGCRVHVGSRRSDEEATWTVTPRSATDAPCLVWEPSTLTLTSHANGPNEVMSTMQLLHTVARQPHQPAVYRAPDSPSAAARLIHDEVLGTYPSFALRSIDRHQWVGRRLQEVPDTWAAFTPWAQEWVAELGDAHTAVIARDERGHNLPYVGTLTSDGVTLEAIPPTAPAWRLGVRPGWVVTVDRPERWLRTTGATPQQHARVAARRALAVPGEARTFEAHDPRTGRTASWVERPQAPALSDVLEVEPGPDGVIRLRLAAFLPEIGIEEAFDDLCRGARPTQLLELDLRGNTGGNLLLAMRLRDRFLRERTRIGSSAFSTGRGGLAAVRARWANPSARPCWPGRLRVPVDSMTYSAAEDFLLGLQGLDHVTVAGERTGGGSGRPRALPLGPGLTLRVSTAITYDRQGQAVEFHGVQPD</sequence>
<evidence type="ECO:0000313" key="3">
    <source>
        <dbReference type="Proteomes" id="UP000006666"/>
    </source>
</evidence>
<keyword evidence="3" id="KW-1185">Reference proteome</keyword>
<dbReference type="Proteomes" id="UP000006666">
    <property type="component" value="Chromosome"/>
</dbReference>
<dbReference type="AlphaFoldDB" id="C7NFK7"/>
<dbReference type="HOGENOM" id="CLU_599617_0_0_11"/>
<name>C7NFK7_KYTSD</name>
<dbReference type="Gene3D" id="3.90.226.10">
    <property type="entry name" value="2-enoyl-CoA Hydratase, Chain A, domain 1"/>
    <property type="match status" value="1"/>
</dbReference>
<dbReference type="GO" id="GO:0008236">
    <property type="term" value="F:serine-type peptidase activity"/>
    <property type="evidence" value="ECO:0007669"/>
    <property type="project" value="InterPro"/>
</dbReference>
<feature type="domain" description="Tail specific protease" evidence="1">
    <location>
        <begin position="251"/>
        <end position="456"/>
    </location>
</feature>
<keyword evidence="2" id="KW-0645">Protease</keyword>
<evidence type="ECO:0000259" key="1">
    <source>
        <dbReference type="SMART" id="SM00245"/>
    </source>
</evidence>
<protein>
    <submittedName>
        <fullName evidence="2">Periplasmic protease</fullName>
    </submittedName>
</protein>
<reference evidence="2 3" key="1">
    <citation type="journal article" date="2009" name="Stand. Genomic Sci.">
        <title>Complete genome sequence of Kytococcus sedentarius type strain (541).</title>
        <authorList>
            <person name="Sims D."/>
            <person name="Brettin T."/>
            <person name="Detter J.C."/>
            <person name="Han C."/>
            <person name="Lapidus A."/>
            <person name="Copeland A."/>
            <person name="Glavina Del Rio T."/>
            <person name="Nolan M."/>
            <person name="Chen F."/>
            <person name="Lucas S."/>
            <person name="Tice H."/>
            <person name="Cheng J.F."/>
            <person name="Bruce D."/>
            <person name="Goodwin L."/>
            <person name="Pitluck S."/>
            <person name="Ovchinnikova G."/>
            <person name="Pati A."/>
            <person name="Ivanova N."/>
            <person name="Mavrommatis K."/>
            <person name="Chen A."/>
            <person name="Palaniappan K."/>
            <person name="D'haeseleer P."/>
            <person name="Chain P."/>
            <person name="Bristow J."/>
            <person name="Eisen J.A."/>
            <person name="Markowitz V."/>
            <person name="Hugenholtz P."/>
            <person name="Schneider S."/>
            <person name="Goker M."/>
            <person name="Pukall R."/>
            <person name="Kyrpides N.C."/>
            <person name="Klenk H.P."/>
        </authorList>
    </citation>
    <scope>NUCLEOTIDE SEQUENCE [LARGE SCALE GENOMIC DNA]</scope>
    <source>
        <strain evidence="3">ATCC 14392 / DSM 20547 / JCM 11482 / CCUG 33030 / NBRC 15357 / NCTC 11040 / CCM 314 / 541</strain>
    </source>
</reference>
<evidence type="ECO:0000313" key="2">
    <source>
        <dbReference type="EMBL" id="ACV05942.1"/>
    </source>
</evidence>
<dbReference type="eggNOG" id="COG0793">
    <property type="taxonomic scope" value="Bacteria"/>
</dbReference>
<dbReference type="GO" id="GO:0006508">
    <property type="term" value="P:proteolysis"/>
    <property type="evidence" value="ECO:0007669"/>
    <property type="project" value="UniProtKB-KW"/>
</dbReference>
<dbReference type="Pfam" id="PF03572">
    <property type="entry name" value="Peptidase_S41"/>
    <property type="match status" value="1"/>
</dbReference>
<dbReference type="RefSeq" id="WP_012802357.1">
    <property type="nucleotide sequence ID" value="NC_013169.1"/>
</dbReference>
<proteinExistence type="predicted"/>
<dbReference type="InterPro" id="IPR029045">
    <property type="entry name" value="ClpP/crotonase-like_dom_sf"/>
</dbReference>